<keyword evidence="1" id="KW-1133">Transmembrane helix</keyword>
<dbReference type="Pfam" id="PF12146">
    <property type="entry name" value="Hydrolase_4"/>
    <property type="match status" value="1"/>
</dbReference>
<dbReference type="GO" id="GO:0016020">
    <property type="term" value="C:membrane"/>
    <property type="evidence" value="ECO:0007669"/>
    <property type="project" value="TreeGrafter"/>
</dbReference>
<name>A0A1Y1XET6_9FUNG</name>
<dbReference type="Proteomes" id="UP000193498">
    <property type="component" value="Unassembled WGS sequence"/>
</dbReference>
<dbReference type="InterPro" id="IPR029058">
    <property type="entry name" value="AB_hydrolase_fold"/>
</dbReference>
<dbReference type="SUPFAM" id="SSF53474">
    <property type="entry name" value="alpha/beta-Hydrolases"/>
    <property type="match status" value="1"/>
</dbReference>
<dbReference type="GO" id="GO:0008474">
    <property type="term" value="F:palmitoyl-(protein) hydrolase activity"/>
    <property type="evidence" value="ECO:0007669"/>
    <property type="project" value="TreeGrafter"/>
</dbReference>
<organism evidence="3 4">
    <name type="scientific">Basidiobolus meristosporus CBS 931.73</name>
    <dbReference type="NCBI Taxonomy" id="1314790"/>
    <lineage>
        <taxon>Eukaryota</taxon>
        <taxon>Fungi</taxon>
        <taxon>Fungi incertae sedis</taxon>
        <taxon>Zoopagomycota</taxon>
        <taxon>Entomophthoromycotina</taxon>
        <taxon>Basidiobolomycetes</taxon>
        <taxon>Basidiobolales</taxon>
        <taxon>Basidiobolaceae</taxon>
        <taxon>Basidiobolus</taxon>
    </lineage>
</organism>
<comment type="caution">
    <text evidence="3">The sequence shown here is derived from an EMBL/GenBank/DDBJ whole genome shotgun (WGS) entry which is preliminary data.</text>
</comment>
<feature type="domain" description="Serine aminopeptidase S33" evidence="2">
    <location>
        <begin position="128"/>
        <end position="231"/>
    </location>
</feature>
<dbReference type="STRING" id="1314790.A0A1Y1XET6"/>
<sequence>MIYLIIHYLYAIPTILLYLSYVTTFIVLLGLGLIYTFQCKLIYPAEFPENSRTEVALPSDHNMPHFEDLSLRTRDNVKIKAYFIKQETDEQTSKACTLLYFHANAGNMVGEWAIRLPIAHIFYKMFKCNVFMVSYRGYGLSEGAPREKGLRLDAQAALDFITDHPLLMNTKIIAFGQSIGGAVAIDLVARNEDKIHAMILENTFLSLPKLIPSLMPFLRHVAFLCHQKWNSEKAIESITKTPILFLSGKRDELVPPQHMKALHEKVKTSGGKSFSEFNSTHNDTCLAPNYFDVIAQFWVTYVDDSFVKTGE</sequence>
<dbReference type="Gene3D" id="3.40.50.1820">
    <property type="entry name" value="alpha/beta hydrolase"/>
    <property type="match status" value="1"/>
</dbReference>
<protein>
    <submittedName>
        <fullName evidence="3">Alpha/beta-hydrolase</fullName>
    </submittedName>
</protein>
<evidence type="ECO:0000259" key="2">
    <source>
        <dbReference type="Pfam" id="PF12146"/>
    </source>
</evidence>
<dbReference type="EMBL" id="MCFE01000616">
    <property type="protein sequence ID" value="ORX84202.1"/>
    <property type="molecule type" value="Genomic_DNA"/>
</dbReference>
<dbReference type="PANTHER" id="PTHR12277:SF81">
    <property type="entry name" value="PROTEIN ABHD13"/>
    <property type="match status" value="1"/>
</dbReference>
<proteinExistence type="predicted"/>
<keyword evidence="1" id="KW-0812">Transmembrane</keyword>
<dbReference type="InterPro" id="IPR022742">
    <property type="entry name" value="Hydrolase_4"/>
</dbReference>
<evidence type="ECO:0000313" key="4">
    <source>
        <dbReference type="Proteomes" id="UP000193498"/>
    </source>
</evidence>
<dbReference type="PANTHER" id="PTHR12277">
    <property type="entry name" value="ALPHA/BETA HYDROLASE DOMAIN-CONTAINING PROTEIN"/>
    <property type="match status" value="1"/>
</dbReference>
<keyword evidence="1" id="KW-0472">Membrane</keyword>
<reference evidence="3 4" key="1">
    <citation type="submission" date="2016-07" db="EMBL/GenBank/DDBJ databases">
        <title>Pervasive Adenine N6-methylation of Active Genes in Fungi.</title>
        <authorList>
            <consortium name="DOE Joint Genome Institute"/>
            <person name="Mondo S.J."/>
            <person name="Dannebaum R.O."/>
            <person name="Kuo R.C."/>
            <person name="Labutti K."/>
            <person name="Haridas S."/>
            <person name="Kuo A."/>
            <person name="Salamov A."/>
            <person name="Ahrendt S.R."/>
            <person name="Lipzen A."/>
            <person name="Sullivan W."/>
            <person name="Andreopoulos W.B."/>
            <person name="Clum A."/>
            <person name="Lindquist E."/>
            <person name="Daum C."/>
            <person name="Ramamoorthy G.K."/>
            <person name="Gryganskyi A."/>
            <person name="Culley D."/>
            <person name="Magnuson J.K."/>
            <person name="James T.Y."/>
            <person name="O'Malley M.A."/>
            <person name="Stajich J.E."/>
            <person name="Spatafora J.W."/>
            <person name="Visel A."/>
            <person name="Grigoriev I.V."/>
        </authorList>
    </citation>
    <scope>NUCLEOTIDE SEQUENCE [LARGE SCALE GENOMIC DNA]</scope>
    <source>
        <strain evidence="3 4">CBS 931.73</strain>
    </source>
</reference>
<dbReference type="OrthoDB" id="10249433at2759"/>
<keyword evidence="4" id="KW-1185">Reference proteome</keyword>
<evidence type="ECO:0000313" key="3">
    <source>
        <dbReference type="EMBL" id="ORX84202.1"/>
    </source>
</evidence>
<evidence type="ECO:0000256" key="1">
    <source>
        <dbReference type="SAM" id="Phobius"/>
    </source>
</evidence>
<dbReference type="AlphaFoldDB" id="A0A1Y1XET6"/>
<feature type="transmembrane region" description="Helical" evidence="1">
    <location>
        <begin position="7"/>
        <end position="35"/>
    </location>
</feature>
<keyword evidence="3" id="KW-0378">Hydrolase</keyword>
<gene>
    <name evidence="3" type="ORF">K493DRAFT_320133</name>
</gene>
<dbReference type="InParanoid" id="A0A1Y1XET6"/>
<accession>A0A1Y1XET6</accession>
<dbReference type="FunCoup" id="A0A1Y1XET6">
    <property type="interactions" value="256"/>
</dbReference>